<comment type="caution">
    <text evidence="2">The sequence shown here is derived from an EMBL/GenBank/DDBJ whole genome shotgun (WGS) entry which is preliminary data.</text>
</comment>
<dbReference type="Proteomes" id="UP000285970">
    <property type="component" value="Unassembled WGS sequence"/>
</dbReference>
<evidence type="ECO:0000313" key="2">
    <source>
        <dbReference type="EMBL" id="RWR18661.1"/>
    </source>
</evidence>
<dbReference type="EMBL" id="RBZY01000028">
    <property type="protein sequence ID" value="RWR18661.1"/>
    <property type="molecule type" value="Genomic_DNA"/>
</dbReference>
<keyword evidence="1" id="KW-0732">Signal</keyword>
<reference evidence="2 3" key="1">
    <citation type="journal article" date="2018" name="Front. Microbiol.">
        <title>Novel Insights Into Bacterial Dimethylsulfoniopropionate Catabolism in the East China Sea.</title>
        <authorList>
            <person name="Liu J."/>
            <person name="Liu J."/>
            <person name="Zhang S.H."/>
            <person name="Liang J."/>
            <person name="Lin H."/>
            <person name="Song D."/>
            <person name="Yang G.P."/>
            <person name="Todd J.D."/>
            <person name="Zhang X.H."/>
        </authorList>
    </citation>
    <scope>NUCLEOTIDE SEQUENCE [LARGE SCALE GENOMIC DNA]</scope>
    <source>
        <strain evidence="2 3">ZYFD042</strain>
    </source>
</reference>
<evidence type="ECO:0000313" key="3">
    <source>
        <dbReference type="Proteomes" id="UP000285970"/>
    </source>
</evidence>
<feature type="signal peptide" evidence="1">
    <location>
        <begin position="1"/>
        <end position="25"/>
    </location>
</feature>
<dbReference type="AlphaFoldDB" id="A0A3S4LYR7"/>
<gene>
    <name evidence="2" type="ORF">D8Y23_09055</name>
</gene>
<organism evidence="2 3">
    <name type="scientific">Microbacterium enclense</name>
    <dbReference type="NCBI Taxonomy" id="993073"/>
    <lineage>
        <taxon>Bacteria</taxon>
        <taxon>Bacillati</taxon>
        <taxon>Actinomycetota</taxon>
        <taxon>Actinomycetes</taxon>
        <taxon>Micrococcales</taxon>
        <taxon>Microbacteriaceae</taxon>
        <taxon>Microbacterium</taxon>
    </lineage>
</organism>
<evidence type="ECO:0008006" key="4">
    <source>
        <dbReference type="Google" id="ProtNLM"/>
    </source>
</evidence>
<evidence type="ECO:0000256" key="1">
    <source>
        <dbReference type="SAM" id="SignalP"/>
    </source>
</evidence>
<sequence length="180" mass="18946">MRKSRVALVVATVVILAGCSGTASTPEPEATYMDVSSGPVFPGTSSMTPAPSGVIDEDSGETHGPRPVPVWDDASRQSAIAAADTVMRAYARPDLGFDEWWAQLQPLLDQKATADYAYMDPSRIIASSVTGSGVITDESSGYVAYVDVPTNAGTYSLILSRADADSPWLASRFVVPEGVN</sequence>
<dbReference type="PROSITE" id="PS51257">
    <property type="entry name" value="PROKAR_LIPOPROTEIN"/>
    <property type="match status" value="1"/>
</dbReference>
<proteinExistence type="predicted"/>
<protein>
    <recommendedName>
        <fullName evidence="4">Lipoprotein</fullName>
    </recommendedName>
</protein>
<feature type="chain" id="PRO_5038349317" description="Lipoprotein" evidence="1">
    <location>
        <begin position="26"/>
        <end position="180"/>
    </location>
</feature>
<accession>A0A3S4LYR7</accession>
<name>A0A3S4LYR7_9MICO</name>